<dbReference type="AlphaFoldDB" id="A0A1R4HHA3"/>
<accession>A0A1R4HHA3</accession>
<proteinExistence type="predicted"/>
<keyword evidence="2" id="KW-1185">Reference proteome</keyword>
<gene>
    <name evidence="1" type="ORF">CRENPOLYSF2_640029</name>
</gene>
<dbReference type="EMBL" id="FUKJ01000429">
    <property type="protein sequence ID" value="SJM95604.1"/>
    <property type="molecule type" value="Genomic_DNA"/>
</dbReference>
<protein>
    <submittedName>
        <fullName evidence="1">Uncharacterized protein</fullName>
    </submittedName>
</protein>
<sequence length="49" mass="5641">MFGMSKYLAIDTLQYKTVRIGGYPIRIINETIAEWRYVNDCPGKLMGNV</sequence>
<dbReference type="Proteomes" id="UP000195442">
    <property type="component" value="Unassembled WGS sequence"/>
</dbReference>
<organism evidence="1 2">
    <name type="scientific">Crenothrix polyspora</name>
    <dbReference type="NCBI Taxonomy" id="360316"/>
    <lineage>
        <taxon>Bacteria</taxon>
        <taxon>Pseudomonadati</taxon>
        <taxon>Pseudomonadota</taxon>
        <taxon>Gammaproteobacteria</taxon>
        <taxon>Methylococcales</taxon>
        <taxon>Crenotrichaceae</taxon>
        <taxon>Crenothrix</taxon>
    </lineage>
</organism>
<evidence type="ECO:0000313" key="1">
    <source>
        <dbReference type="EMBL" id="SJM95604.1"/>
    </source>
</evidence>
<evidence type="ECO:0000313" key="2">
    <source>
        <dbReference type="Proteomes" id="UP000195442"/>
    </source>
</evidence>
<reference evidence="2" key="1">
    <citation type="submission" date="2017-02" db="EMBL/GenBank/DDBJ databases">
        <authorList>
            <person name="Daims H."/>
        </authorList>
    </citation>
    <scope>NUCLEOTIDE SEQUENCE [LARGE SCALE GENOMIC DNA]</scope>
</reference>
<name>A0A1R4HHA3_9GAMM</name>